<dbReference type="SUPFAM" id="SSF50978">
    <property type="entry name" value="WD40 repeat-like"/>
    <property type="match status" value="1"/>
</dbReference>
<dbReference type="GO" id="GO:0009640">
    <property type="term" value="P:photomorphogenesis"/>
    <property type="evidence" value="ECO:0007669"/>
    <property type="project" value="InterPro"/>
</dbReference>
<dbReference type="SMART" id="SM00320">
    <property type="entry name" value="WD40"/>
    <property type="match status" value="7"/>
</dbReference>
<comment type="caution">
    <text evidence="6">The sequence shown here is derived from an EMBL/GenBank/DDBJ whole genome shotgun (WGS) entry which is preliminary data.</text>
</comment>
<dbReference type="InterPro" id="IPR019775">
    <property type="entry name" value="WD40_repeat_CS"/>
</dbReference>
<dbReference type="PANTHER" id="PTHR44218">
    <property type="entry name" value="PROTEIN SPA1-RELATED 2"/>
    <property type="match status" value="1"/>
</dbReference>
<feature type="repeat" description="WD" evidence="3">
    <location>
        <begin position="937"/>
        <end position="970"/>
    </location>
</feature>
<feature type="coiled-coil region" evidence="4">
    <location>
        <begin position="593"/>
        <end position="620"/>
    </location>
</feature>
<feature type="non-terminal residue" evidence="6">
    <location>
        <position position="1"/>
    </location>
</feature>
<gene>
    <name evidence="6" type="ORF">RJ639_020544</name>
</gene>
<feature type="repeat" description="WD" evidence="3">
    <location>
        <begin position="842"/>
        <end position="877"/>
    </location>
</feature>
<dbReference type="PROSITE" id="PS00678">
    <property type="entry name" value="WD_REPEATS_1"/>
    <property type="match status" value="2"/>
</dbReference>
<dbReference type="AlphaFoldDB" id="A0AA89AH54"/>
<dbReference type="Gene3D" id="1.10.510.10">
    <property type="entry name" value="Transferase(Phosphotransferase) domain 1"/>
    <property type="match status" value="1"/>
</dbReference>
<organism evidence="6 7">
    <name type="scientific">Escallonia herrerae</name>
    <dbReference type="NCBI Taxonomy" id="1293975"/>
    <lineage>
        <taxon>Eukaryota</taxon>
        <taxon>Viridiplantae</taxon>
        <taxon>Streptophyta</taxon>
        <taxon>Embryophyta</taxon>
        <taxon>Tracheophyta</taxon>
        <taxon>Spermatophyta</taxon>
        <taxon>Magnoliopsida</taxon>
        <taxon>eudicotyledons</taxon>
        <taxon>Gunneridae</taxon>
        <taxon>Pentapetalae</taxon>
        <taxon>asterids</taxon>
        <taxon>campanulids</taxon>
        <taxon>Escalloniales</taxon>
        <taxon>Escalloniaceae</taxon>
        <taxon>Escallonia</taxon>
    </lineage>
</organism>
<keyword evidence="7" id="KW-1185">Reference proteome</keyword>
<dbReference type="InterPro" id="IPR020472">
    <property type="entry name" value="WD40_PAC1"/>
</dbReference>
<evidence type="ECO:0000256" key="3">
    <source>
        <dbReference type="PROSITE-ProRule" id="PRU00221"/>
    </source>
</evidence>
<proteinExistence type="predicted"/>
<dbReference type="Proteomes" id="UP001188597">
    <property type="component" value="Unassembled WGS sequence"/>
</dbReference>
<evidence type="ECO:0008006" key="8">
    <source>
        <dbReference type="Google" id="ProtNLM"/>
    </source>
</evidence>
<evidence type="ECO:0000256" key="1">
    <source>
        <dbReference type="ARBA" id="ARBA00022574"/>
    </source>
</evidence>
<dbReference type="InterPro" id="IPR001680">
    <property type="entry name" value="WD40_rpt"/>
</dbReference>
<keyword evidence="1 3" id="KW-0853">WD repeat</keyword>
<evidence type="ECO:0000256" key="5">
    <source>
        <dbReference type="SAM" id="MobiDB-lite"/>
    </source>
</evidence>
<dbReference type="InterPro" id="IPR036322">
    <property type="entry name" value="WD40_repeat_dom_sf"/>
</dbReference>
<dbReference type="PROSITE" id="PS50294">
    <property type="entry name" value="WD_REPEATS_REGION"/>
    <property type="match status" value="1"/>
</dbReference>
<accession>A0AA89AH54</accession>
<dbReference type="PRINTS" id="PR00320">
    <property type="entry name" value="GPROTEINBRPT"/>
</dbReference>
<dbReference type="InterPro" id="IPR011009">
    <property type="entry name" value="Kinase-like_dom_sf"/>
</dbReference>
<evidence type="ECO:0000256" key="4">
    <source>
        <dbReference type="SAM" id="Coils"/>
    </source>
</evidence>
<dbReference type="Gene3D" id="2.130.10.10">
    <property type="entry name" value="YVTN repeat-like/Quinoprotein amine dehydrogenase"/>
    <property type="match status" value="1"/>
</dbReference>
<dbReference type="InterPro" id="IPR015943">
    <property type="entry name" value="WD40/YVTN_repeat-like_dom_sf"/>
</dbReference>
<protein>
    <recommendedName>
        <fullName evidence="8">Protein SPA1-RELATED 2</fullName>
    </recommendedName>
</protein>
<dbReference type="SUPFAM" id="SSF56112">
    <property type="entry name" value="Protein kinase-like (PK-like)"/>
    <property type="match status" value="1"/>
</dbReference>
<evidence type="ECO:0000313" key="6">
    <source>
        <dbReference type="EMBL" id="KAK3002085.1"/>
    </source>
</evidence>
<dbReference type="InterPro" id="IPR044630">
    <property type="entry name" value="SPA1/2/3/4"/>
</dbReference>
<evidence type="ECO:0000256" key="2">
    <source>
        <dbReference type="ARBA" id="ARBA00022737"/>
    </source>
</evidence>
<feature type="repeat" description="WD" evidence="3">
    <location>
        <begin position="799"/>
        <end position="841"/>
    </location>
</feature>
<keyword evidence="2" id="KW-0677">Repeat</keyword>
<name>A0AA89AH54_9ASTE</name>
<dbReference type="Pfam" id="PF00400">
    <property type="entry name" value="WD40"/>
    <property type="match status" value="4"/>
</dbReference>
<keyword evidence="4" id="KW-0175">Coiled coil</keyword>
<evidence type="ECO:0000313" key="7">
    <source>
        <dbReference type="Proteomes" id="UP001188597"/>
    </source>
</evidence>
<dbReference type="PROSITE" id="PS50082">
    <property type="entry name" value="WD_REPEATS_2"/>
    <property type="match status" value="3"/>
</dbReference>
<feature type="compositionally biased region" description="Polar residues" evidence="5">
    <location>
        <begin position="430"/>
        <end position="455"/>
    </location>
</feature>
<dbReference type="PANTHER" id="PTHR44218:SF6">
    <property type="entry name" value="PROTEIN SUPPRESSOR OF PHYA-105 1"/>
    <property type="match status" value="1"/>
</dbReference>
<reference evidence="6" key="1">
    <citation type="submission" date="2022-12" db="EMBL/GenBank/DDBJ databases">
        <title>Draft genome assemblies for two species of Escallonia (Escalloniales).</title>
        <authorList>
            <person name="Chanderbali A."/>
            <person name="Dervinis C."/>
            <person name="Anghel I."/>
            <person name="Soltis D."/>
            <person name="Soltis P."/>
            <person name="Zapata F."/>
        </authorList>
    </citation>
    <scope>NUCLEOTIDE SEQUENCE</scope>
    <source>
        <strain evidence="6">UCBG64.0493</strain>
        <tissue evidence="6">Leaf</tissue>
    </source>
</reference>
<feature type="region of interest" description="Disordered" evidence="5">
    <location>
        <begin position="414"/>
        <end position="463"/>
    </location>
</feature>
<dbReference type="EMBL" id="JAVXUP010002653">
    <property type="protein sequence ID" value="KAK3002085.1"/>
    <property type="molecule type" value="Genomic_DNA"/>
</dbReference>
<sequence>MEEEVGNELALLEGIDGTHVRRKESEYLSKPGSSDTPELHEVVIPTEGNNHARSPDMLAELLDGKILERIGASEYASASPRCMNDAGDMVEELTVRNYNCENSTAVGTSNNRERIRTRQNQWQHLYHIAGGSASGGSLGDAAYRDNRGPMYSAWEDVGRQNFTETTKQKPPNETREHFPIIESKPHSSNTILSPGGIRTKILSKSGFSEYFVKNTLKGKGAICRGPAHKGPGVEFAPLTFPKAAGVTIRNSDAPLNTNGELVVAPSNANAQPWLYQPDAFHDGVCLREWLSSGKNKVNKVKSLSIFRQIVALVELSHSQGLSLRELRPSRFKLLPSNQVMYLGSSYNEESRENIRGKDIHHSTHEKRPSELDNFPSVGQCAKKRKFVVNTNFISGWPQFSNRFGFTSASANDHSLSNSGSEDLSNDFNEDYNSLTGSKKQRKSSSPYVNNTSQPLPTDLSEESWYTSPEELNEKCSTFSSNIYSLGVLLFELVASFDSRRAHAVAMLDLRHRIFPPKFLSENSKEAGFCLRLLHPEPSARPSTSAQLLVYNREVLQSEIIGGVQDTCGDDLSLAINQEDAESELLLYFLVSLKEEQQKNAAKLKEEIKSLDKDIEEVVRRQIKKSLVLSRLPDDPLNLTGCSLFDRGNPSLEVNFSKPHASISELRLVTNISQLESSYLSVRSNVQLCENDETVRADTELLKSRENWCQAPKDAENHKPTDRLGVFFDGLCKYARYSKFEVRGVLRNGEFNNSANVICSLNFDRDEDYFATAGVSKKIKIYDFHALLNNSVDIHYPVTEMSNKSRLSCISWNSYVRNYLASTDYDGVVKLWDAETGQGISQYVEHNKRSWSVDFSRVDPTKLASGSDDCSVKLWRINEACNSSLENIKNSFCTVRNIANICCVQFSGDSPNLLAFGSADYKIYCYDLRNASNPWCILAGHDKTVSYVKFLDCETLVSASTDSTVKIWDLNKTISTGFSTHACTLSLRGHTNEKNFVGLSVADGFIACGSETNEVFAYYRSLPMPITSHKFGSIDPVSGKETDDDNGQFVSSVCWRQKSNMVVSANSSGCIKLLQM</sequence>